<dbReference type="GO" id="GO:0016779">
    <property type="term" value="F:nucleotidyltransferase activity"/>
    <property type="evidence" value="ECO:0007669"/>
    <property type="project" value="UniProtKB-KW"/>
</dbReference>
<comment type="caution">
    <text evidence="2">The sequence shown here is derived from an EMBL/GenBank/DDBJ whole genome shotgun (WGS) entry which is preliminary data.</text>
</comment>
<organism evidence="2 3">
    <name type="scientific">Mobilicoccus caccae</name>
    <dbReference type="NCBI Taxonomy" id="1859295"/>
    <lineage>
        <taxon>Bacteria</taxon>
        <taxon>Bacillati</taxon>
        <taxon>Actinomycetota</taxon>
        <taxon>Actinomycetes</taxon>
        <taxon>Micrococcales</taxon>
        <taxon>Dermatophilaceae</taxon>
        <taxon>Mobilicoccus</taxon>
    </lineage>
</organism>
<dbReference type="Proteomes" id="UP001157126">
    <property type="component" value="Unassembled WGS sequence"/>
</dbReference>
<keyword evidence="2" id="KW-0548">Nucleotidyltransferase</keyword>
<dbReference type="InterPro" id="IPR001763">
    <property type="entry name" value="Rhodanese-like_dom"/>
</dbReference>
<name>A0ABQ6IX32_9MICO</name>
<reference evidence="3" key="1">
    <citation type="journal article" date="2019" name="Int. J. Syst. Evol. Microbiol.">
        <title>The Global Catalogue of Microorganisms (GCM) 10K type strain sequencing project: providing services to taxonomists for standard genome sequencing and annotation.</title>
        <authorList>
            <consortium name="The Broad Institute Genomics Platform"/>
            <consortium name="The Broad Institute Genome Sequencing Center for Infectious Disease"/>
            <person name="Wu L."/>
            <person name="Ma J."/>
        </authorList>
    </citation>
    <scope>NUCLEOTIDE SEQUENCE [LARGE SCALE GENOMIC DNA]</scope>
    <source>
        <strain evidence="3">NBRC 113072</strain>
    </source>
</reference>
<dbReference type="CDD" id="cd00757">
    <property type="entry name" value="ThiF_MoeB_HesA_family"/>
    <property type="match status" value="1"/>
</dbReference>
<dbReference type="Pfam" id="PF00899">
    <property type="entry name" value="ThiF"/>
    <property type="match status" value="1"/>
</dbReference>
<dbReference type="InterPro" id="IPR036873">
    <property type="entry name" value="Rhodanese-like_dom_sf"/>
</dbReference>
<dbReference type="PANTHER" id="PTHR10953:SF102">
    <property type="entry name" value="ADENYLYLTRANSFERASE AND SULFURTRANSFERASE MOCS3"/>
    <property type="match status" value="1"/>
</dbReference>
<gene>
    <name evidence="2" type="ORF">GCM10025883_36710</name>
</gene>
<feature type="domain" description="Rhodanese" evidence="1">
    <location>
        <begin position="304"/>
        <end position="392"/>
    </location>
</feature>
<dbReference type="PROSITE" id="PS50206">
    <property type="entry name" value="RHODANESE_3"/>
    <property type="match status" value="1"/>
</dbReference>
<evidence type="ECO:0000313" key="3">
    <source>
        <dbReference type="Proteomes" id="UP001157126"/>
    </source>
</evidence>
<dbReference type="RefSeq" id="WP_284305168.1">
    <property type="nucleotide sequence ID" value="NZ_BSUO01000001.1"/>
</dbReference>
<keyword evidence="2" id="KW-0808">Transferase</keyword>
<dbReference type="PANTHER" id="PTHR10953">
    <property type="entry name" value="UBIQUITIN-ACTIVATING ENZYME E1"/>
    <property type="match status" value="1"/>
</dbReference>
<accession>A0ABQ6IX32</accession>
<evidence type="ECO:0000313" key="2">
    <source>
        <dbReference type="EMBL" id="GMA41626.1"/>
    </source>
</evidence>
<dbReference type="Gene3D" id="3.40.250.10">
    <property type="entry name" value="Rhodanese-like domain"/>
    <property type="match status" value="1"/>
</dbReference>
<dbReference type="EMBL" id="BSUO01000001">
    <property type="protein sequence ID" value="GMA41626.1"/>
    <property type="molecule type" value="Genomic_DNA"/>
</dbReference>
<dbReference type="InterPro" id="IPR045886">
    <property type="entry name" value="ThiF/MoeB/HesA"/>
</dbReference>
<dbReference type="SUPFAM" id="SSF69572">
    <property type="entry name" value="Activating enzymes of the ubiquitin-like proteins"/>
    <property type="match status" value="1"/>
</dbReference>
<evidence type="ECO:0000259" key="1">
    <source>
        <dbReference type="PROSITE" id="PS50206"/>
    </source>
</evidence>
<protein>
    <submittedName>
        <fullName evidence="2">Adenylyltransferase/sulfurtransferase MoeZ</fullName>
    </submittedName>
</protein>
<dbReference type="Gene3D" id="3.40.50.720">
    <property type="entry name" value="NAD(P)-binding Rossmann-like Domain"/>
    <property type="match status" value="1"/>
</dbReference>
<dbReference type="CDD" id="cd00158">
    <property type="entry name" value="RHOD"/>
    <property type="match status" value="1"/>
</dbReference>
<dbReference type="NCBIfam" id="NF004281">
    <property type="entry name" value="PRK05690.1"/>
    <property type="match status" value="1"/>
</dbReference>
<dbReference type="SMART" id="SM00450">
    <property type="entry name" value="RHOD"/>
    <property type="match status" value="1"/>
</dbReference>
<sequence length="394" mass="42242">MSALPPLVDPAPELTLAERRRYARHLLLADIGDEGQRRLKNARVLVIGAGGLGSPTLLYLAAAGVGTIGVVDDDVVDESNLQRQVIHGTEDLGRFKVESAADAVTRVNPLVTVVAHRTRISPENALELVGQYDLVLDGADNFATRYLVGDACEIAGTPCVWGSILRFDGQVSVFWTGRGPVYRDIFPEPPDPRLVPSCAEAGVMGVLCASIGAAMGAEAIKLITGRGRTLVGRLLIHDSLAATWREIAIRPDPSRTRVTDLHARARDYSALCGLPDTKENAMPPITEVPPRELADRLSARESGGEPDLLVVDVREKAEHDIVAIDGAELVPLGDLLGGVTHLPREKDIVLFCKGGVRSEQAAHALLDAGYERVSHVPGGIMAWVRDVDPQAPTY</sequence>
<dbReference type="InterPro" id="IPR000594">
    <property type="entry name" value="ThiF_NAD_FAD-bd"/>
</dbReference>
<keyword evidence="3" id="KW-1185">Reference proteome</keyword>
<dbReference type="InterPro" id="IPR035985">
    <property type="entry name" value="Ubiquitin-activating_enz"/>
</dbReference>
<proteinExistence type="predicted"/>
<dbReference type="Pfam" id="PF00581">
    <property type="entry name" value="Rhodanese"/>
    <property type="match status" value="1"/>
</dbReference>